<comment type="caution">
    <text evidence="1">The sequence shown here is derived from an EMBL/GenBank/DDBJ whole genome shotgun (WGS) entry which is preliminary data.</text>
</comment>
<proteinExistence type="predicted"/>
<organism evidence="1">
    <name type="scientific">bioreactor metagenome</name>
    <dbReference type="NCBI Taxonomy" id="1076179"/>
    <lineage>
        <taxon>unclassified sequences</taxon>
        <taxon>metagenomes</taxon>
        <taxon>ecological metagenomes</taxon>
    </lineage>
</organism>
<gene>
    <name evidence="1" type="ORF">SDC9_138419</name>
</gene>
<name>A0A645DPS2_9ZZZZ</name>
<dbReference type="AlphaFoldDB" id="A0A645DPS2"/>
<protein>
    <submittedName>
        <fullName evidence="1">Uncharacterized protein</fullName>
    </submittedName>
</protein>
<dbReference type="EMBL" id="VSSQ01038374">
    <property type="protein sequence ID" value="MPM91291.1"/>
    <property type="molecule type" value="Genomic_DNA"/>
</dbReference>
<reference evidence="1" key="1">
    <citation type="submission" date="2019-08" db="EMBL/GenBank/DDBJ databases">
        <authorList>
            <person name="Kucharzyk K."/>
            <person name="Murdoch R.W."/>
            <person name="Higgins S."/>
            <person name="Loffler F."/>
        </authorList>
    </citation>
    <scope>NUCLEOTIDE SEQUENCE</scope>
</reference>
<accession>A0A645DPS2</accession>
<evidence type="ECO:0000313" key="1">
    <source>
        <dbReference type="EMBL" id="MPM91291.1"/>
    </source>
</evidence>
<sequence>MRYRYGTANGNLPSEKWNHASVATKNIAESNRHIFCIFTGLVHVLHNQFAQIFGCPHNISRVDGLIRGDQHKTLYVSHIRRFCRIESTAYIVLDCLNGANLHQRYMLVCRRMKYHIRPILCKNLVQAWNIPHRTNDNLQIKPVPIDALKIYIKFIGIVFVDIKNYQFFWIKFCDLPTKLGTNRTAATCD</sequence>